<sequence length="87" mass="9685">MEVKGPIKGERREEKKHTFLGLLAKIKCRGGPATVACYWGSLASPKRCTIAWAWRTPPNLLAIDKGIRNLVIEMDYAAAVSLSKTDW</sequence>
<dbReference type="PANTHER" id="PTHR35631">
    <property type="entry name" value="OS08G0114150 PROTEIN"/>
    <property type="match status" value="1"/>
</dbReference>
<gene>
    <name evidence="1" type="ORF">CURHAP_LOCUS51121</name>
    <name evidence="2" type="ORF">ORAREDHAP_LOCUS50387</name>
</gene>
<proteinExistence type="predicted"/>
<protein>
    <submittedName>
        <fullName evidence="1">Uncharacterized protein</fullName>
    </submittedName>
</protein>
<dbReference type="EMBL" id="CAEKDK010000008">
    <property type="protein sequence ID" value="CAB4290938.1"/>
    <property type="molecule type" value="Genomic_DNA"/>
</dbReference>
<name>A0A6J5VYH6_PRUAR</name>
<dbReference type="Proteomes" id="UP000507222">
    <property type="component" value="Unassembled WGS sequence"/>
</dbReference>
<accession>A0A6J5VYH6</accession>
<dbReference type="PANTHER" id="PTHR35631:SF6">
    <property type="entry name" value="SECRETED PROTEIN"/>
    <property type="match status" value="1"/>
</dbReference>
<evidence type="ECO:0000313" key="1">
    <source>
        <dbReference type="EMBL" id="CAB4290938.1"/>
    </source>
</evidence>
<evidence type="ECO:0000313" key="4">
    <source>
        <dbReference type="Proteomes" id="UP000507245"/>
    </source>
</evidence>
<evidence type="ECO:0000313" key="3">
    <source>
        <dbReference type="Proteomes" id="UP000507222"/>
    </source>
</evidence>
<dbReference type="Proteomes" id="UP000507245">
    <property type="component" value="Unassembled WGS sequence"/>
</dbReference>
<evidence type="ECO:0000313" key="2">
    <source>
        <dbReference type="EMBL" id="CAB4321257.1"/>
    </source>
</evidence>
<reference evidence="1 3" key="2">
    <citation type="submission" date="2020-05" db="EMBL/GenBank/DDBJ databases">
        <authorList>
            <person name="Campoy J."/>
            <person name="Schneeberger K."/>
            <person name="Spophaly S."/>
        </authorList>
    </citation>
    <scope>NUCLEOTIDE SEQUENCE [LARGE SCALE GENOMIC DNA]</scope>
    <source>
        <strain evidence="1">PruArmRojPasFocal</strain>
    </source>
</reference>
<reference evidence="4" key="1">
    <citation type="journal article" date="2020" name="Genome Biol.">
        <title>Gamete binning: chromosome-level and haplotype-resolved genome assembly enabled by high-throughput single-cell sequencing of gamete genomes.</title>
        <authorList>
            <person name="Campoy J.A."/>
            <person name="Sun H."/>
            <person name="Goel M."/>
            <person name="Jiao W.-B."/>
            <person name="Folz-Donahue K."/>
            <person name="Wang N."/>
            <person name="Rubio M."/>
            <person name="Liu C."/>
            <person name="Kukat C."/>
            <person name="Ruiz D."/>
            <person name="Huettel B."/>
            <person name="Schneeberger K."/>
        </authorList>
    </citation>
    <scope>NUCLEOTIDE SEQUENCE [LARGE SCALE GENOMIC DNA]</scope>
    <source>
        <strain evidence="4">cv. Rojo Pasion</strain>
    </source>
</reference>
<dbReference type="AlphaFoldDB" id="A0A6J5VYH6"/>
<organism evidence="1 3">
    <name type="scientific">Prunus armeniaca</name>
    <name type="common">Apricot</name>
    <name type="synonym">Armeniaca vulgaris</name>
    <dbReference type="NCBI Taxonomy" id="36596"/>
    <lineage>
        <taxon>Eukaryota</taxon>
        <taxon>Viridiplantae</taxon>
        <taxon>Streptophyta</taxon>
        <taxon>Embryophyta</taxon>
        <taxon>Tracheophyta</taxon>
        <taxon>Spermatophyta</taxon>
        <taxon>Magnoliopsida</taxon>
        <taxon>eudicotyledons</taxon>
        <taxon>Gunneridae</taxon>
        <taxon>Pentapetalae</taxon>
        <taxon>rosids</taxon>
        <taxon>fabids</taxon>
        <taxon>Rosales</taxon>
        <taxon>Rosaceae</taxon>
        <taxon>Amygdaloideae</taxon>
        <taxon>Amygdaleae</taxon>
        <taxon>Prunus</taxon>
    </lineage>
</organism>
<dbReference type="EMBL" id="CAEKKB010000008">
    <property type="protein sequence ID" value="CAB4321257.1"/>
    <property type="molecule type" value="Genomic_DNA"/>
</dbReference>
<keyword evidence="4" id="KW-1185">Reference proteome</keyword>
<dbReference type="OrthoDB" id="1001067at2759"/>